<sequence length="579" mass="65710">MMEDVAHRKAIDFLHSRCAAAVGQRSLRNHASTLVTEYAALQVDTSKLPKRLVLITHSLVGLVAKKALIVSAESAYDGHRAPDQHIVGLLFIGTPHRGSDLAGYITIMARVLKLTGKRISDVIMCKNRSTIVSAKNSPGETGNSQIWAKWLKILAFPEMNSRENSIPTATADTYIDAKDEQVLGGPNLLNLFENTLRNALEVMPVWLFVDALDECRNEMGDPDDETEEVRDEELKILTEVENAADIKAFVERELHDGIAESEEEVTVRLQNAIAQNALGSFQWTKLITSKALSMHRTGKSTTQIIRQIQTAPRQLSTTLDIWPQKLYLIHQSVKDYLFDKGFAFLDGNKKSRESLTSDAHLCMAYIYAVLYTMTDVIIGLRRVESSYDANALLDTMRFAARNLELLYDFFELVHKRRLPYYRYWLEGINIHNIRSVAHRVAQTHMCTLLEPRICDAVALFVEANEECDTSFKFTDAAYYGSTKTFKELLKRQVAGNVTRNSNYGLPVFQQPIFEETWKPWRELPSNWNYDTLINRGIITRSMMDYHREKLESKKRLFHSSESAGINLLGNAGQLRLRGS</sequence>
<evidence type="ECO:0000313" key="1">
    <source>
        <dbReference type="EMBL" id="TRX92321.1"/>
    </source>
</evidence>
<protein>
    <submittedName>
        <fullName evidence="1">Uncharacterized protein</fullName>
    </submittedName>
</protein>
<dbReference type="Proteomes" id="UP000319160">
    <property type="component" value="Unassembled WGS sequence"/>
</dbReference>
<keyword evidence="2" id="KW-1185">Reference proteome</keyword>
<reference evidence="2" key="1">
    <citation type="submission" date="2019-06" db="EMBL/GenBank/DDBJ databases">
        <title>Draft genome sequence of the griseofulvin-producing fungus Xylaria cubensis strain G536.</title>
        <authorList>
            <person name="Mead M.E."/>
            <person name="Raja H.A."/>
            <person name="Steenwyk J.L."/>
            <person name="Knowles S.L."/>
            <person name="Oberlies N.H."/>
            <person name="Rokas A."/>
        </authorList>
    </citation>
    <scope>NUCLEOTIDE SEQUENCE [LARGE SCALE GENOMIC DNA]</scope>
    <source>
        <strain evidence="2">G536</strain>
    </source>
</reference>
<gene>
    <name evidence="1" type="ORF">FHL15_006707</name>
</gene>
<evidence type="ECO:0000313" key="2">
    <source>
        <dbReference type="Proteomes" id="UP000319160"/>
    </source>
</evidence>
<dbReference type="SUPFAM" id="SSF53474">
    <property type="entry name" value="alpha/beta-Hydrolases"/>
    <property type="match status" value="1"/>
</dbReference>
<comment type="caution">
    <text evidence="1">The sequence shown here is derived from an EMBL/GenBank/DDBJ whole genome shotgun (WGS) entry which is preliminary data.</text>
</comment>
<dbReference type="Gene3D" id="3.40.50.1820">
    <property type="entry name" value="alpha/beta hydrolase"/>
    <property type="match status" value="1"/>
</dbReference>
<organism evidence="1 2">
    <name type="scientific">Xylaria flabelliformis</name>
    <dbReference type="NCBI Taxonomy" id="2512241"/>
    <lineage>
        <taxon>Eukaryota</taxon>
        <taxon>Fungi</taxon>
        <taxon>Dikarya</taxon>
        <taxon>Ascomycota</taxon>
        <taxon>Pezizomycotina</taxon>
        <taxon>Sordariomycetes</taxon>
        <taxon>Xylariomycetidae</taxon>
        <taxon>Xylariales</taxon>
        <taxon>Xylariaceae</taxon>
        <taxon>Xylaria</taxon>
    </lineage>
</organism>
<dbReference type="OrthoDB" id="427518at2759"/>
<proteinExistence type="predicted"/>
<dbReference type="AlphaFoldDB" id="A0A553HWK9"/>
<name>A0A553HWK9_9PEZI</name>
<dbReference type="InterPro" id="IPR029058">
    <property type="entry name" value="AB_hydrolase_fold"/>
</dbReference>
<dbReference type="EMBL" id="VFLP01000037">
    <property type="protein sequence ID" value="TRX92321.1"/>
    <property type="molecule type" value="Genomic_DNA"/>
</dbReference>
<accession>A0A553HWK9</accession>